<protein>
    <submittedName>
        <fullName evidence="2">Uncharacterized protein</fullName>
    </submittedName>
</protein>
<dbReference type="Proteomes" id="UP000008522">
    <property type="component" value="Chromosome"/>
</dbReference>
<feature type="compositionally biased region" description="Polar residues" evidence="1">
    <location>
        <begin position="51"/>
        <end position="61"/>
    </location>
</feature>
<dbReference type="AlphaFoldDB" id="G0EQP0"/>
<keyword evidence="3" id="KW-1185">Reference proteome</keyword>
<sequence>MKYRICKGKAISTRKGIINELEEIDESLLDRNAEKLLNVKIIEKIEEDNTETSSQQENNTISEEENKEKKYSKNMGAKKN</sequence>
<reference evidence="2 3" key="1">
    <citation type="journal article" date="2011" name="BMC Genomics">
        <title>Complete genome sequence of Brachyspira intermedia reveals unique genomic features in Brachyspira species and phage-mediated horizontal gene transfer.</title>
        <authorList>
            <person name="Hafstrom T."/>
            <person name="Jansson D.S."/>
            <person name="Segerman B."/>
        </authorList>
    </citation>
    <scope>NUCLEOTIDE SEQUENCE [LARGE SCALE GENOMIC DNA]</scope>
    <source>
        <strain evidence="3">ATCC 51140 / PWS/A</strain>
    </source>
</reference>
<dbReference type="RefSeq" id="WP_014487967.1">
    <property type="nucleotide sequence ID" value="NC_017243.1"/>
</dbReference>
<dbReference type="HOGENOM" id="CLU_2582776_0_0_12"/>
<organism evidence="2 3">
    <name type="scientific">Brachyspira intermedia (strain ATCC 51140 / PWS/A)</name>
    <name type="common">Serpulina intermedia</name>
    <dbReference type="NCBI Taxonomy" id="1045858"/>
    <lineage>
        <taxon>Bacteria</taxon>
        <taxon>Pseudomonadati</taxon>
        <taxon>Spirochaetota</taxon>
        <taxon>Spirochaetia</taxon>
        <taxon>Brachyspirales</taxon>
        <taxon>Brachyspiraceae</taxon>
        <taxon>Brachyspira</taxon>
    </lineage>
</organism>
<dbReference type="EMBL" id="CP002874">
    <property type="protein sequence ID" value="AEM22141.1"/>
    <property type="molecule type" value="Genomic_DNA"/>
</dbReference>
<dbReference type="KEGG" id="bip:Bint_1522"/>
<feature type="region of interest" description="Disordered" evidence="1">
    <location>
        <begin position="44"/>
        <end position="80"/>
    </location>
</feature>
<name>G0EQP0_BRAIP</name>
<dbReference type="GeneID" id="44970046"/>
<dbReference type="PATRIC" id="fig|1045858.4.peg.1521"/>
<gene>
    <name evidence="2" type="ordered locus">Bint_1522</name>
</gene>
<proteinExistence type="predicted"/>
<accession>G0EQP0</accession>
<evidence type="ECO:0000313" key="3">
    <source>
        <dbReference type="Proteomes" id="UP000008522"/>
    </source>
</evidence>
<evidence type="ECO:0000313" key="2">
    <source>
        <dbReference type="EMBL" id="AEM22141.1"/>
    </source>
</evidence>
<evidence type="ECO:0000256" key="1">
    <source>
        <dbReference type="SAM" id="MobiDB-lite"/>
    </source>
</evidence>
<dbReference type="OrthoDB" id="9990590at2"/>